<name>A0ABR7M9C6_9BACT</name>
<dbReference type="Proteomes" id="UP000765802">
    <property type="component" value="Unassembled WGS sequence"/>
</dbReference>
<keyword evidence="2" id="KW-1185">Reference proteome</keyword>
<dbReference type="Gene3D" id="1.25.40.390">
    <property type="match status" value="1"/>
</dbReference>
<dbReference type="RefSeq" id="WP_187256635.1">
    <property type="nucleotide sequence ID" value="NZ_JBHULF010000014.1"/>
</dbReference>
<dbReference type="EMBL" id="MBUA01000012">
    <property type="protein sequence ID" value="MBC6491335.1"/>
    <property type="molecule type" value="Genomic_DNA"/>
</dbReference>
<dbReference type="Pfam" id="PF12771">
    <property type="entry name" value="SusD-like_2"/>
    <property type="match status" value="1"/>
</dbReference>
<evidence type="ECO:0000313" key="2">
    <source>
        <dbReference type="Proteomes" id="UP000765802"/>
    </source>
</evidence>
<organism evidence="1 2">
    <name type="scientific">Flavihumibacter stibioxidans</name>
    <dbReference type="NCBI Taxonomy" id="1834163"/>
    <lineage>
        <taxon>Bacteria</taxon>
        <taxon>Pseudomonadati</taxon>
        <taxon>Bacteroidota</taxon>
        <taxon>Chitinophagia</taxon>
        <taxon>Chitinophagales</taxon>
        <taxon>Chitinophagaceae</taxon>
        <taxon>Flavihumibacter</taxon>
    </lineage>
</organism>
<evidence type="ECO:0008006" key="3">
    <source>
        <dbReference type="Google" id="ProtNLM"/>
    </source>
</evidence>
<evidence type="ECO:0000313" key="1">
    <source>
        <dbReference type="EMBL" id="MBC6491335.1"/>
    </source>
</evidence>
<accession>A0ABR7M9C6</accession>
<proteinExistence type="predicted"/>
<protein>
    <recommendedName>
        <fullName evidence="3">Starch-binding associating with outer membrane</fullName>
    </recommendedName>
</protein>
<dbReference type="PROSITE" id="PS51257">
    <property type="entry name" value="PROKAR_LIPOPROTEIN"/>
    <property type="match status" value="1"/>
</dbReference>
<dbReference type="InterPro" id="IPR011990">
    <property type="entry name" value="TPR-like_helical_dom_sf"/>
</dbReference>
<dbReference type="SUPFAM" id="SSF48452">
    <property type="entry name" value="TPR-like"/>
    <property type="match status" value="1"/>
</dbReference>
<reference evidence="1 2" key="1">
    <citation type="submission" date="2016-07" db="EMBL/GenBank/DDBJ databases">
        <title>Genome analysis of Flavihumibacter stibioxidans YS-17.</title>
        <authorList>
            <person name="Shi K."/>
            <person name="Han Y."/>
            <person name="Wang G."/>
        </authorList>
    </citation>
    <scope>NUCLEOTIDE SEQUENCE [LARGE SCALE GENOMIC DNA]</scope>
    <source>
        <strain evidence="1 2">YS-17</strain>
    </source>
</reference>
<gene>
    <name evidence="1" type="ORF">BC349_09850</name>
</gene>
<comment type="caution">
    <text evidence="1">The sequence shown here is derived from an EMBL/GenBank/DDBJ whole genome shotgun (WGS) entry which is preliminary data.</text>
</comment>
<dbReference type="InterPro" id="IPR041662">
    <property type="entry name" value="SusD-like_2"/>
</dbReference>
<sequence length="496" mass="55687">MKTHTKILWSLLAVAATAGSCRKLEEINVNPNSLTSVNPQLILPRLELVAASQMNSTSPLYAIKMLVQADGESTEQFYKWDRGNFDAYNNLRDITKMAEEAEKAGLSSYKAVAKFFRAFYFYNITIHFGDIPYSEALKGEIGDYKAPAYDEQKAVFAGILKELEEANDILKAEKTIIAGDLIFKGDVTKWQKLVNSFRLKVLMTLSKKTGDSDLAIRTKFSAIANNEPLLQGNGDNAQLVWLDQQSNRYPQFNSSSFGSGMYMDSTFIQRLQERKDPRLFIYCTQTKSGKEAGKPITDFSSYEGGDPAAPYGTLNVKATQGNLSKVNERYYKDPTAEPTVLMGYAEQQLILAEAASRGWIGGDAKAYYEAGVKASFAFYNQYAKGYASHVEEADATAYLAEPINNFSTATTEEEKVAMIIMQKYLLSYFQRSWEPYYEALRTGYPSFRRPAGVNLPNRFMYPTTEINTNSENLLTAITRQFGEGNDKTSGQTWWLK</sequence>